<dbReference type="AlphaFoldDB" id="A0A4Q9N5X1"/>
<gene>
    <name evidence="1" type="ORF">BD311DRAFT_743948</name>
</gene>
<name>A0A4Q9N5X1_9APHY</name>
<protein>
    <submittedName>
        <fullName evidence="1">Uncharacterized protein</fullName>
    </submittedName>
</protein>
<feature type="non-terminal residue" evidence="1">
    <location>
        <position position="1"/>
    </location>
</feature>
<reference evidence="1" key="1">
    <citation type="submission" date="2019-01" db="EMBL/GenBank/DDBJ databases">
        <title>Draft genome sequences of three monokaryotic isolates of the white-rot basidiomycete fungus Dichomitus squalens.</title>
        <authorList>
            <consortium name="DOE Joint Genome Institute"/>
            <person name="Lopez S.C."/>
            <person name="Andreopoulos B."/>
            <person name="Pangilinan J."/>
            <person name="Lipzen A."/>
            <person name="Riley R."/>
            <person name="Ahrendt S."/>
            <person name="Ng V."/>
            <person name="Barry K."/>
            <person name="Daum C."/>
            <person name="Grigoriev I.V."/>
            <person name="Hilden K.S."/>
            <person name="Makela M.R."/>
            <person name="de Vries R.P."/>
        </authorList>
    </citation>
    <scope>NUCLEOTIDE SEQUENCE [LARGE SCALE GENOMIC DNA]</scope>
    <source>
        <strain evidence="1">OM18370.1</strain>
    </source>
</reference>
<dbReference type="Proteomes" id="UP000292957">
    <property type="component" value="Unassembled WGS sequence"/>
</dbReference>
<organism evidence="1">
    <name type="scientific">Dichomitus squalens</name>
    <dbReference type="NCBI Taxonomy" id="114155"/>
    <lineage>
        <taxon>Eukaryota</taxon>
        <taxon>Fungi</taxon>
        <taxon>Dikarya</taxon>
        <taxon>Basidiomycota</taxon>
        <taxon>Agaricomycotina</taxon>
        <taxon>Agaricomycetes</taxon>
        <taxon>Polyporales</taxon>
        <taxon>Polyporaceae</taxon>
        <taxon>Dichomitus</taxon>
    </lineage>
</organism>
<feature type="non-terminal residue" evidence="1">
    <location>
        <position position="53"/>
    </location>
</feature>
<dbReference type="EMBL" id="ML143386">
    <property type="protein sequence ID" value="TBU35418.1"/>
    <property type="molecule type" value="Genomic_DNA"/>
</dbReference>
<sequence length="53" mass="5662">KLSASIDTTLEALCEGGRVSSSLEGFRRRVCRLVSLSPSPPSMASERVLRPAS</sequence>
<proteinExistence type="predicted"/>
<evidence type="ECO:0000313" key="1">
    <source>
        <dbReference type="EMBL" id="TBU35418.1"/>
    </source>
</evidence>
<accession>A0A4Q9N5X1</accession>